<dbReference type="AlphaFoldDB" id="A0A1N6ZVE5"/>
<protein>
    <submittedName>
        <fullName evidence="2">IS66 C-terminal element</fullName>
    </submittedName>
</protein>
<dbReference type="EMBL" id="FTMK01000039">
    <property type="protein sequence ID" value="SIR30790.1"/>
    <property type="molecule type" value="Genomic_DNA"/>
</dbReference>
<gene>
    <name evidence="2" type="ORF">SAMN05421641_1396</name>
</gene>
<accession>A0A1N6ZVE5</accession>
<evidence type="ECO:0000313" key="3">
    <source>
        <dbReference type="Proteomes" id="UP000323956"/>
    </source>
</evidence>
<organism evidence="2 3">
    <name type="scientific">Paracoccus thiocyanatus</name>
    <dbReference type="NCBI Taxonomy" id="34006"/>
    <lineage>
        <taxon>Bacteria</taxon>
        <taxon>Pseudomonadati</taxon>
        <taxon>Pseudomonadota</taxon>
        <taxon>Alphaproteobacteria</taxon>
        <taxon>Rhodobacterales</taxon>
        <taxon>Paracoccaceae</taxon>
        <taxon>Paracoccus</taxon>
    </lineage>
</organism>
<proteinExistence type="predicted"/>
<feature type="domain" description="Transposase IS66 C-terminal" evidence="1">
    <location>
        <begin position="28"/>
        <end position="65"/>
    </location>
</feature>
<dbReference type="InterPro" id="IPR039552">
    <property type="entry name" value="IS66_C"/>
</dbReference>
<name>A0A1N6ZVE5_9RHOB</name>
<dbReference type="Pfam" id="PF13817">
    <property type="entry name" value="DDE_Tnp_IS66_C"/>
    <property type="match status" value="1"/>
</dbReference>
<evidence type="ECO:0000259" key="1">
    <source>
        <dbReference type="Pfam" id="PF13817"/>
    </source>
</evidence>
<dbReference type="Proteomes" id="UP000323956">
    <property type="component" value="Unassembled WGS sequence"/>
</dbReference>
<evidence type="ECO:0000313" key="2">
    <source>
        <dbReference type="EMBL" id="SIR30790.1"/>
    </source>
</evidence>
<reference evidence="2 3" key="1">
    <citation type="submission" date="2017-01" db="EMBL/GenBank/DDBJ databases">
        <authorList>
            <person name="Varghese N."/>
            <person name="Submissions S."/>
        </authorList>
    </citation>
    <scope>NUCLEOTIDE SEQUENCE [LARGE SCALE GENOMIC DNA]</scope>
    <source>
        <strain evidence="2 3">ATCC 700171</strain>
    </source>
</reference>
<dbReference type="OrthoDB" id="9800877at2"/>
<sequence>MRLIALAKKNSLGAGSHEAAQVWATYYTLIESARLNRVNPRAYLNWVVEEIERTAGEIDYSLLMPFHAHPCQAFAHGAFRPVRSTCPPGGR</sequence>